<proteinExistence type="predicted"/>
<keyword evidence="3" id="KW-1185">Reference proteome</keyword>
<gene>
    <name evidence="2" type="ORF">QWZ12_06740</name>
</gene>
<protein>
    <submittedName>
        <fullName evidence="2">YbjP/YqhG family protein</fullName>
    </submittedName>
</protein>
<feature type="signal peptide" evidence="1">
    <location>
        <begin position="1"/>
        <end position="25"/>
    </location>
</feature>
<name>A0ABT8BEQ5_9HYPH</name>
<dbReference type="Proteomes" id="UP001224644">
    <property type="component" value="Unassembled WGS sequence"/>
</dbReference>
<dbReference type="EMBL" id="JAUFPX010000004">
    <property type="protein sequence ID" value="MDN3590309.1"/>
    <property type="molecule type" value="Genomic_DNA"/>
</dbReference>
<evidence type="ECO:0000313" key="2">
    <source>
        <dbReference type="EMBL" id="MDN3590309.1"/>
    </source>
</evidence>
<reference evidence="3" key="1">
    <citation type="journal article" date="2019" name="Int. J. Syst. Evol. Microbiol.">
        <title>The Global Catalogue of Microorganisms (GCM) 10K type strain sequencing project: providing services to taxonomists for standard genome sequencing and annotation.</title>
        <authorList>
            <consortium name="The Broad Institute Genomics Platform"/>
            <consortium name="The Broad Institute Genome Sequencing Center for Infectious Disease"/>
            <person name="Wu L."/>
            <person name="Ma J."/>
        </authorList>
    </citation>
    <scope>NUCLEOTIDE SEQUENCE [LARGE SCALE GENOMIC DNA]</scope>
    <source>
        <strain evidence="3">CECT 7069</strain>
    </source>
</reference>
<feature type="chain" id="PRO_5046627356" evidence="1">
    <location>
        <begin position="26"/>
        <end position="149"/>
    </location>
</feature>
<sequence>MRAGWSGRVSAIALFLAILATPVLAEETPVNVVRRLYAEPRAGASDLQTTRLRGLFAAAAARPPSGGALTFDYRLNHEPVARDVTADLSFVETRSGPTRADVDVSLVDDRPQRLVYTVVREDGAWRIDDVRSLGEPSWLLSALLKGDIH</sequence>
<organism evidence="2 3">
    <name type="scientific">Methylobacterium adhaesivum</name>
    <dbReference type="NCBI Taxonomy" id="333297"/>
    <lineage>
        <taxon>Bacteria</taxon>
        <taxon>Pseudomonadati</taxon>
        <taxon>Pseudomonadota</taxon>
        <taxon>Alphaproteobacteria</taxon>
        <taxon>Hyphomicrobiales</taxon>
        <taxon>Methylobacteriaceae</taxon>
        <taxon>Methylobacterium</taxon>
    </lineage>
</organism>
<evidence type="ECO:0000256" key="1">
    <source>
        <dbReference type="SAM" id="SignalP"/>
    </source>
</evidence>
<dbReference type="Gene3D" id="3.10.450.50">
    <property type="match status" value="1"/>
</dbReference>
<keyword evidence="1" id="KW-0732">Signal</keyword>
<comment type="caution">
    <text evidence="2">The sequence shown here is derived from an EMBL/GenBank/DDBJ whole genome shotgun (WGS) entry which is preliminary data.</text>
</comment>
<evidence type="ECO:0000313" key="3">
    <source>
        <dbReference type="Proteomes" id="UP001224644"/>
    </source>
</evidence>
<dbReference type="RefSeq" id="WP_238224567.1">
    <property type="nucleotide sequence ID" value="NZ_BPQD01000008.1"/>
</dbReference>
<accession>A0ABT8BEQ5</accession>